<evidence type="ECO:0000313" key="3">
    <source>
        <dbReference type="EMBL" id="WAL61957.1"/>
    </source>
</evidence>
<dbReference type="InterPro" id="IPR036188">
    <property type="entry name" value="FAD/NAD-bd_sf"/>
</dbReference>
<dbReference type="GO" id="GO:0016491">
    <property type="term" value="F:oxidoreductase activity"/>
    <property type="evidence" value="ECO:0007669"/>
    <property type="project" value="UniProtKB-KW"/>
</dbReference>
<accession>A0A9E8ZF93</accession>
<dbReference type="SUPFAM" id="SSF54373">
    <property type="entry name" value="FAD-linked reductases, C-terminal domain"/>
    <property type="match status" value="1"/>
</dbReference>
<dbReference type="Gene3D" id="3.30.9.10">
    <property type="entry name" value="D-Amino Acid Oxidase, subunit A, domain 2"/>
    <property type="match status" value="1"/>
</dbReference>
<dbReference type="RefSeq" id="WP_268612031.1">
    <property type="nucleotide sequence ID" value="NZ_CP113797.1"/>
</dbReference>
<dbReference type="InterPro" id="IPR006076">
    <property type="entry name" value="FAD-dep_OxRdtase"/>
</dbReference>
<dbReference type="KEGG" id="tsin:OXH18_08220"/>
<dbReference type="PANTHER" id="PTHR13847">
    <property type="entry name" value="SARCOSINE DEHYDROGENASE-RELATED"/>
    <property type="match status" value="1"/>
</dbReference>
<organism evidence="3 4">
    <name type="scientific">Thermocoleostomius sinensis A174</name>
    <dbReference type="NCBI Taxonomy" id="2016057"/>
    <lineage>
        <taxon>Bacteria</taxon>
        <taxon>Bacillati</taxon>
        <taxon>Cyanobacteriota</taxon>
        <taxon>Cyanophyceae</taxon>
        <taxon>Oculatellales</taxon>
        <taxon>Oculatellaceae</taxon>
        <taxon>Thermocoleostomius</taxon>
    </lineage>
</organism>
<keyword evidence="1" id="KW-0560">Oxidoreductase</keyword>
<evidence type="ECO:0000259" key="2">
    <source>
        <dbReference type="Pfam" id="PF01266"/>
    </source>
</evidence>
<dbReference type="Pfam" id="PF01266">
    <property type="entry name" value="DAO"/>
    <property type="match status" value="1"/>
</dbReference>
<protein>
    <submittedName>
        <fullName evidence="3">FAD-dependent oxidoreductase</fullName>
    </submittedName>
</protein>
<dbReference type="Proteomes" id="UP001163152">
    <property type="component" value="Chromosome"/>
</dbReference>
<dbReference type="AlphaFoldDB" id="A0A9E8ZF93"/>
<name>A0A9E8ZF93_9CYAN</name>
<dbReference type="GO" id="GO:0005737">
    <property type="term" value="C:cytoplasm"/>
    <property type="evidence" value="ECO:0007669"/>
    <property type="project" value="TreeGrafter"/>
</dbReference>
<feature type="domain" description="FAD dependent oxidoreductase" evidence="2">
    <location>
        <begin position="3"/>
        <end position="366"/>
    </location>
</feature>
<proteinExistence type="predicted"/>
<dbReference type="PANTHER" id="PTHR13847:SF289">
    <property type="entry name" value="GLYCINE OXIDASE"/>
    <property type="match status" value="1"/>
</dbReference>
<dbReference type="Gene3D" id="3.50.50.60">
    <property type="entry name" value="FAD/NAD(P)-binding domain"/>
    <property type="match status" value="1"/>
</dbReference>
<dbReference type="SUPFAM" id="SSF51905">
    <property type="entry name" value="FAD/NAD(P)-binding domain"/>
    <property type="match status" value="1"/>
</dbReference>
<reference evidence="3" key="1">
    <citation type="submission" date="2022-12" db="EMBL/GenBank/DDBJ databases">
        <title>Polyphasic identification of a Novel Hot-Spring Cyanobacterium Ocullathermofonsia sinensis gen nov. sp. nov. and Genomic Insights on its Adaptations to the Thermal Habitat.</title>
        <authorList>
            <person name="Daroch M."/>
            <person name="Tang J."/>
            <person name="Jiang Y."/>
        </authorList>
    </citation>
    <scope>NUCLEOTIDE SEQUENCE</scope>
    <source>
        <strain evidence="3">PKUAC-SCTA174</strain>
    </source>
</reference>
<evidence type="ECO:0000313" key="4">
    <source>
        <dbReference type="Proteomes" id="UP001163152"/>
    </source>
</evidence>
<sequence length="381" mass="41679">MTKVTIVGCGVVGATIAYELSRIPDLQVTVLDRQPPAQAATGAALGVLMGAISQKTKGRAWLMRQASLQRYETLIPELVATTGQAIPWNRQGIVLLCFEPDSRSRWQSLVDLRRSQGWELELWTAEQVRSHCPQLDPPRLALAVYSPHDRQVDPTALTLALVQAAQKNGVVFHFDCEVTGFECAQQDTDAGQTCHHILTTTQSIATDWVVVSAGLGSTPLTETAKHPIPIRPVLGQALEVQLDHPLGHAQFQPVITGEDVHIVPLMGNHSERRYWIGATVEFPATVDTDEIAANSDRLQEIWQAAMAFCPALQHATICKTWSGLRPRPSDRAAPVIERLNRYRNVLVATGHYRNGVLLAPATALAIRETILGGAKEGIEET</sequence>
<keyword evidence="4" id="KW-1185">Reference proteome</keyword>
<evidence type="ECO:0000256" key="1">
    <source>
        <dbReference type="ARBA" id="ARBA00023002"/>
    </source>
</evidence>
<gene>
    <name evidence="3" type="ORF">OXH18_08220</name>
</gene>
<dbReference type="EMBL" id="CP113797">
    <property type="protein sequence ID" value="WAL61957.1"/>
    <property type="molecule type" value="Genomic_DNA"/>
</dbReference>